<dbReference type="GO" id="GO:0005840">
    <property type="term" value="C:ribosome"/>
    <property type="evidence" value="ECO:0007669"/>
    <property type="project" value="UniProtKB-KW"/>
</dbReference>
<reference evidence="4" key="2">
    <citation type="submission" date="2025-08" db="UniProtKB">
        <authorList>
            <consortium name="Ensembl"/>
        </authorList>
    </citation>
    <scope>IDENTIFICATION</scope>
</reference>
<dbReference type="GO" id="GO:0003735">
    <property type="term" value="F:structural constituent of ribosome"/>
    <property type="evidence" value="ECO:0007669"/>
    <property type="project" value="InterPro"/>
</dbReference>
<evidence type="ECO:0008006" key="6">
    <source>
        <dbReference type="Google" id="ProtNLM"/>
    </source>
</evidence>
<dbReference type="GO" id="GO:0006412">
    <property type="term" value="P:translation"/>
    <property type="evidence" value="ECO:0007669"/>
    <property type="project" value="InterPro"/>
</dbReference>
<reference evidence="4" key="1">
    <citation type="submission" date="2009-03" db="EMBL/GenBank/DDBJ databases">
        <authorList>
            <person name="Warren W."/>
            <person name="Ye L."/>
            <person name="Minx P."/>
            <person name="Worley K."/>
            <person name="Gibbs R."/>
            <person name="Wilson R.K."/>
        </authorList>
    </citation>
    <scope>NUCLEOTIDE SEQUENCE [LARGE SCALE GENOMIC DNA]</scope>
</reference>
<dbReference type="Gene3D" id="3.10.450.80">
    <property type="match status" value="1"/>
</dbReference>
<evidence type="ECO:0000256" key="2">
    <source>
        <dbReference type="ARBA" id="ARBA00022980"/>
    </source>
</evidence>
<dbReference type="Ensembl" id="ENSCJAT00000107100.2">
    <property type="protein sequence ID" value="ENSCJAP00000070598.1"/>
    <property type="gene ID" value="ENSCJAG00000056619.2"/>
</dbReference>
<dbReference type="GO" id="GO:1990904">
    <property type="term" value="C:ribonucleoprotein complex"/>
    <property type="evidence" value="ECO:0007669"/>
    <property type="project" value="UniProtKB-KW"/>
</dbReference>
<sequence length="79" mass="8920">MGLSPTLSAHANMVNVPKTCWTFCKKSGKHQPHKATEYKEGKDSLCAQGERRYDRKQNGCGGYTKLIFQKKARTTKKIC</sequence>
<dbReference type="PANTHER" id="PTHR10369">
    <property type="entry name" value="60S RIBOSOMAL PROTEIN L36A/L44"/>
    <property type="match status" value="1"/>
</dbReference>
<dbReference type="Pfam" id="PF00935">
    <property type="entry name" value="Ribosomal_L44"/>
    <property type="match status" value="1"/>
</dbReference>
<reference evidence="4" key="3">
    <citation type="submission" date="2025-09" db="UniProtKB">
        <authorList>
            <consortium name="Ensembl"/>
        </authorList>
    </citation>
    <scope>IDENTIFICATION</scope>
</reference>
<dbReference type="AlphaFoldDB" id="A0A5F4VYD0"/>
<proteinExistence type="inferred from homology"/>
<organism evidence="4 5">
    <name type="scientific">Callithrix jacchus</name>
    <name type="common">White-tufted-ear marmoset</name>
    <name type="synonym">Simia Jacchus</name>
    <dbReference type="NCBI Taxonomy" id="9483"/>
    <lineage>
        <taxon>Eukaryota</taxon>
        <taxon>Metazoa</taxon>
        <taxon>Chordata</taxon>
        <taxon>Craniata</taxon>
        <taxon>Vertebrata</taxon>
        <taxon>Euteleostomi</taxon>
        <taxon>Mammalia</taxon>
        <taxon>Eutheria</taxon>
        <taxon>Euarchontoglires</taxon>
        <taxon>Primates</taxon>
        <taxon>Haplorrhini</taxon>
        <taxon>Platyrrhini</taxon>
        <taxon>Cebidae</taxon>
        <taxon>Callitrichinae</taxon>
        <taxon>Callithrix</taxon>
        <taxon>Callithrix</taxon>
    </lineage>
</organism>
<protein>
    <recommendedName>
        <fullName evidence="6">60S ribosomal protein L36a-like</fullName>
    </recommendedName>
</protein>
<accession>A0A5F4VYD0</accession>
<dbReference type="InterPro" id="IPR011332">
    <property type="entry name" value="Ribosomal_zn-bd"/>
</dbReference>
<dbReference type="InterPro" id="IPR053708">
    <property type="entry name" value="Ribosomal_LSU_eL42"/>
</dbReference>
<keyword evidence="2" id="KW-0689">Ribosomal protein</keyword>
<dbReference type="InParanoid" id="A0A5F4VYD0"/>
<keyword evidence="5" id="KW-1185">Reference proteome</keyword>
<name>A0A5F4VYD0_CALJA</name>
<dbReference type="FunFam" id="3.10.450.80:FF:000001">
    <property type="entry name" value="60S ribosomal protein L44"/>
    <property type="match status" value="1"/>
</dbReference>
<keyword evidence="3" id="KW-0687">Ribonucleoprotein</keyword>
<dbReference type="Proteomes" id="UP000008225">
    <property type="component" value="Chromosome 6"/>
</dbReference>
<dbReference type="Bgee" id="ENSCJAG00000056619">
    <property type="expression patterns" value="Expressed in frontal cortex"/>
</dbReference>
<dbReference type="SUPFAM" id="SSF57829">
    <property type="entry name" value="Zn-binding ribosomal proteins"/>
    <property type="match status" value="1"/>
</dbReference>
<dbReference type="STRING" id="9483.ENSCJAP00000070598"/>
<evidence type="ECO:0000313" key="4">
    <source>
        <dbReference type="Ensembl" id="ENSCJAP00000070598.1"/>
    </source>
</evidence>
<comment type="similarity">
    <text evidence="1">Belongs to the eukaryotic ribosomal protein eL42 family.</text>
</comment>
<dbReference type="GeneTree" id="ENSGT00390000018085"/>
<evidence type="ECO:0000256" key="3">
    <source>
        <dbReference type="ARBA" id="ARBA00023274"/>
    </source>
</evidence>
<dbReference type="InterPro" id="IPR000552">
    <property type="entry name" value="Ribosomal_eL44"/>
</dbReference>
<evidence type="ECO:0000313" key="5">
    <source>
        <dbReference type="Proteomes" id="UP000008225"/>
    </source>
</evidence>
<evidence type="ECO:0000256" key="1">
    <source>
        <dbReference type="ARBA" id="ARBA00009364"/>
    </source>
</evidence>